<dbReference type="OrthoDB" id="3142841at2759"/>
<dbReference type="EMBL" id="JAGPXD010000007">
    <property type="protein sequence ID" value="KAH7347570.1"/>
    <property type="molecule type" value="Genomic_DNA"/>
</dbReference>
<name>A0A8K0T8R5_9PEZI</name>
<dbReference type="GO" id="GO:0043041">
    <property type="term" value="P:amino acid activation for nonribosomal peptide biosynthetic process"/>
    <property type="evidence" value="ECO:0007669"/>
    <property type="project" value="TreeGrafter"/>
</dbReference>
<evidence type="ECO:0000313" key="2">
    <source>
        <dbReference type="EMBL" id="KAH7347570.1"/>
    </source>
</evidence>
<reference evidence="2" key="1">
    <citation type="journal article" date="2021" name="Nat. Commun.">
        <title>Genetic determinants of endophytism in the Arabidopsis root mycobiome.</title>
        <authorList>
            <person name="Mesny F."/>
            <person name="Miyauchi S."/>
            <person name="Thiergart T."/>
            <person name="Pickel B."/>
            <person name="Atanasova L."/>
            <person name="Karlsson M."/>
            <person name="Huettel B."/>
            <person name="Barry K.W."/>
            <person name="Haridas S."/>
            <person name="Chen C."/>
            <person name="Bauer D."/>
            <person name="Andreopoulos W."/>
            <person name="Pangilinan J."/>
            <person name="LaButti K."/>
            <person name="Riley R."/>
            <person name="Lipzen A."/>
            <person name="Clum A."/>
            <person name="Drula E."/>
            <person name="Henrissat B."/>
            <person name="Kohler A."/>
            <person name="Grigoriev I.V."/>
            <person name="Martin F.M."/>
            <person name="Hacquard S."/>
        </authorList>
    </citation>
    <scope>NUCLEOTIDE SEQUENCE</scope>
    <source>
        <strain evidence="2">MPI-CAGE-AT-0016</strain>
    </source>
</reference>
<dbReference type="SUPFAM" id="SSF56801">
    <property type="entry name" value="Acetyl-CoA synthetase-like"/>
    <property type="match status" value="1"/>
</dbReference>
<dbReference type="InterPro" id="IPR000873">
    <property type="entry name" value="AMP-dep_synth/lig_dom"/>
</dbReference>
<keyword evidence="3" id="KW-1185">Reference proteome</keyword>
<comment type="caution">
    <text evidence="2">The sequence shown here is derived from an EMBL/GenBank/DDBJ whole genome shotgun (WGS) entry which is preliminary data.</text>
</comment>
<proteinExistence type="predicted"/>
<dbReference type="AlphaFoldDB" id="A0A8K0T8R5"/>
<dbReference type="GO" id="GO:0031177">
    <property type="term" value="F:phosphopantetheine binding"/>
    <property type="evidence" value="ECO:0007669"/>
    <property type="project" value="TreeGrafter"/>
</dbReference>
<sequence>MSGTFTNISLEETLSSSAFSLGPRAQVPFQTVTAAFFHHVQTHPDVIAARDLSVQPPREMTYGELAKRAATLSHKLRQLGVGPGCRVPLVVKRGADMLVGIVSILICGAQYVPLDGGVVPDSTLRFVLEQTGGSTVLVLRSTQHRLVGSSVQNVVAIDDISAEEEMYEKYTAPQDLATPDGGCYVIYTSGK</sequence>
<dbReference type="GO" id="GO:0044550">
    <property type="term" value="P:secondary metabolite biosynthetic process"/>
    <property type="evidence" value="ECO:0007669"/>
    <property type="project" value="TreeGrafter"/>
</dbReference>
<gene>
    <name evidence="2" type="ORF">B0T11DRAFT_142722</name>
</gene>
<protein>
    <recommendedName>
        <fullName evidence="1">AMP-dependent synthetase/ligase domain-containing protein</fullName>
    </recommendedName>
</protein>
<dbReference type="PANTHER" id="PTHR45527:SF1">
    <property type="entry name" value="FATTY ACID SYNTHASE"/>
    <property type="match status" value="1"/>
</dbReference>
<dbReference type="Proteomes" id="UP000813385">
    <property type="component" value="Unassembled WGS sequence"/>
</dbReference>
<evidence type="ECO:0000313" key="3">
    <source>
        <dbReference type="Proteomes" id="UP000813385"/>
    </source>
</evidence>
<feature type="domain" description="AMP-dependent synthetase/ligase" evidence="1">
    <location>
        <begin position="36"/>
        <end position="190"/>
    </location>
</feature>
<accession>A0A8K0T8R5</accession>
<dbReference type="PANTHER" id="PTHR45527">
    <property type="entry name" value="NONRIBOSOMAL PEPTIDE SYNTHETASE"/>
    <property type="match status" value="1"/>
</dbReference>
<evidence type="ECO:0000259" key="1">
    <source>
        <dbReference type="Pfam" id="PF00501"/>
    </source>
</evidence>
<dbReference type="GO" id="GO:0005737">
    <property type="term" value="C:cytoplasm"/>
    <property type="evidence" value="ECO:0007669"/>
    <property type="project" value="TreeGrafter"/>
</dbReference>
<organism evidence="2 3">
    <name type="scientific">Plectosphaerella cucumerina</name>
    <dbReference type="NCBI Taxonomy" id="40658"/>
    <lineage>
        <taxon>Eukaryota</taxon>
        <taxon>Fungi</taxon>
        <taxon>Dikarya</taxon>
        <taxon>Ascomycota</taxon>
        <taxon>Pezizomycotina</taxon>
        <taxon>Sordariomycetes</taxon>
        <taxon>Hypocreomycetidae</taxon>
        <taxon>Glomerellales</taxon>
        <taxon>Plectosphaerellaceae</taxon>
        <taxon>Plectosphaerella</taxon>
    </lineage>
</organism>
<dbReference type="Pfam" id="PF00501">
    <property type="entry name" value="AMP-binding"/>
    <property type="match status" value="1"/>
</dbReference>
<dbReference type="Gene3D" id="3.40.50.980">
    <property type="match status" value="2"/>
</dbReference>